<gene>
    <name evidence="6" type="ordered locus">Hoch_5978</name>
</gene>
<feature type="domain" description="AAA+ ATPase" evidence="5">
    <location>
        <begin position="631"/>
        <end position="730"/>
    </location>
</feature>
<evidence type="ECO:0000256" key="2">
    <source>
        <dbReference type="ARBA" id="ARBA00022741"/>
    </source>
</evidence>
<protein>
    <submittedName>
        <fullName evidence="6">AAA ATPase central domain protein</fullName>
    </submittedName>
</protein>
<dbReference type="InterPro" id="IPR003593">
    <property type="entry name" value="AAA+_ATPase"/>
</dbReference>
<dbReference type="Pfam" id="PF00004">
    <property type="entry name" value="AAA"/>
    <property type="match status" value="1"/>
</dbReference>
<sequence>MSRNGRYVALRRPDGIDIVDALGPAPRRSLTLEVLDYVCVGSMLWVVSDGQLIRYAMDGTEDELPEIGERTALTASHGRLYPVTTRDRHSALWLGYERLLVREIDGEAEVEDISNEAPATAFVGLLGGRRILIAEGQTLRVRDVGRSDVAEAHLPIPGQVVACASLFGGGAMSVLLEGEEGDAFITMRPAGAVIHNVALPSSELWAAADNRGVGVVYDPEADRLIALDLRYGKIQARVEAPLRQVADVSIDADGKYLTLAGLRREDELDDDEIDGDEDVQTGMYHLLFTDLFGASVPAMRSARPAADKRSAGKLATSRSAGKRPHTRTAPKRSTRAELDAAEGAQPLPSEEEEATPQPSEPVVIPQGPLLGLGTPLPPMHISEHSGGRPYANSSEHLDALLDMVTARAYLVITEAWDSGLLSFGANDALPFQREVLALIGQSSGLAPDLVEAAGNSVHAQIVEMGERATASIQAGLELPFTQLLREFSLNSDEAELLISVAAPRLRGEIARLYGILANDENRPLCDPYLLNLLLGGLKSKQHGNITRLLSPERPLVKYGLVRLEGGSEQPFTSLSIDDALLQRLRGEHHSAGPSDITTLRYADRSLEQLLVPDELKRDIVLSLLARPRDGRPFRVLLRGRRGSGRRTLGASLAARIDKPLAVIDCERLPRTGLAFAHELGDELTRAGLRGAVACVSALEVFDATDPVGVEHIRAVFRNCPAPIIIRTTPEFQPPIDPGYLSFSLPPLSESERFAFWTDTLARRGFHAEGIDRLASRFRIGPGTIEAVISSAAAHIDNPDEDATEAFDRAARQHIQTRMSSVATYITKLADWHQVALPEDVHDSIREFIGRVRHRRTVYDNWGFDARMSTSRGLTALFYGPPGTGKSMVAGLIARELGLDLYRVDLARITSKWIGETEKNLAEVFDAAEDGQCIILFDEADSLFAKRTEVKSSVDRYANLEVNYLLQRLDTFEGVAILTTNLEGSIDKAFKRRMSLRLAFPFPDEDMRVRLWAAHIPPEVPIEGDFDFAELARRFPMSGGYIRNSALRAAFLAAQENVAMTHGHLERAIHLEYREMGKLAPGGRLE</sequence>
<dbReference type="GO" id="GO:0016887">
    <property type="term" value="F:ATP hydrolysis activity"/>
    <property type="evidence" value="ECO:0007669"/>
    <property type="project" value="InterPro"/>
</dbReference>
<evidence type="ECO:0000313" key="7">
    <source>
        <dbReference type="Proteomes" id="UP000001880"/>
    </source>
</evidence>
<dbReference type="SMART" id="SM00382">
    <property type="entry name" value="AAA"/>
    <property type="match status" value="2"/>
</dbReference>
<dbReference type="KEGG" id="hoh:Hoch_5978"/>
<keyword evidence="7" id="KW-1185">Reference proteome</keyword>
<dbReference type="GO" id="GO:0005524">
    <property type="term" value="F:ATP binding"/>
    <property type="evidence" value="ECO:0007669"/>
    <property type="project" value="UniProtKB-KW"/>
</dbReference>
<reference evidence="6 7" key="1">
    <citation type="journal article" date="2010" name="Stand. Genomic Sci.">
        <title>Complete genome sequence of Haliangium ochraceum type strain (SMP-2).</title>
        <authorList>
            <consortium name="US DOE Joint Genome Institute (JGI-PGF)"/>
            <person name="Ivanova N."/>
            <person name="Daum C."/>
            <person name="Lang E."/>
            <person name="Abt B."/>
            <person name="Kopitz M."/>
            <person name="Saunders E."/>
            <person name="Lapidus A."/>
            <person name="Lucas S."/>
            <person name="Glavina Del Rio T."/>
            <person name="Nolan M."/>
            <person name="Tice H."/>
            <person name="Copeland A."/>
            <person name="Cheng J.F."/>
            <person name="Chen F."/>
            <person name="Bruce D."/>
            <person name="Goodwin L."/>
            <person name="Pitluck S."/>
            <person name="Mavromatis K."/>
            <person name="Pati A."/>
            <person name="Mikhailova N."/>
            <person name="Chen A."/>
            <person name="Palaniappan K."/>
            <person name="Land M."/>
            <person name="Hauser L."/>
            <person name="Chang Y.J."/>
            <person name="Jeffries C.D."/>
            <person name="Detter J.C."/>
            <person name="Brettin T."/>
            <person name="Rohde M."/>
            <person name="Goker M."/>
            <person name="Bristow J."/>
            <person name="Markowitz V."/>
            <person name="Eisen J.A."/>
            <person name="Hugenholtz P."/>
            <person name="Kyrpides N.C."/>
            <person name="Klenk H.P."/>
        </authorList>
    </citation>
    <scope>NUCLEOTIDE SEQUENCE [LARGE SCALE GENOMIC DNA]</scope>
    <source>
        <strain evidence="7">DSM 14365 / CIP 107738 / JCM 11303 / AJ 13395 / SMP-2</strain>
    </source>
</reference>
<evidence type="ECO:0000256" key="1">
    <source>
        <dbReference type="ARBA" id="ARBA00006914"/>
    </source>
</evidence>
<keyword evidence="2" id="KW-0547">Nucleotide-binding</keyword>
<feature type="region of interest" description="Disordered" evidence="4">
    <location>
        <begin position="302"/>
        <end position="365"/>
    </location>
</feature>
<dbReference type="Gene3D" id="3.40.50.300">
    <property type="entry name" value="P-loop containing nucleotide triphosphate hydrolases"/>
    <property type="match status" value="1"/>
</dbReference>
<name>D0LJU6_HALO1</name>
<keyword evidence="3" id="KW-0067">ATP-binding</keyword>
<dbReference type="eggNOG" id="COG0464">
    <property type="taxonomic scope" value="Bacteria"/>
</dbReference>
<dbReference type="InterPro" id="IPR003959">
    <property type="entry name" value="ATPase_AAA_core"/>
</dbReference>
<dbReference type="Proteomes" id="UP000001880">
    <property type="component" value="Chromosome"/>
</dbReference>
<evidence type="ECO:0000313" key="6">
    <source>
        <dbReference type="EMBL" id="ACY18453.1"/>
    </source>
</evidence>
<dbReference type="InterPro" id="IPR054472">
    <property type="entry name" value="WHD"/>
</dbReference>
<feature type="compositionally biased region" description="Basic residues" evidence="4">
    <location>
        <begin position="320"/>
        <end position="333"/>
    </location>
</feature>
<dbReference type="AlphaFoldDB" id="D0LJU6"/>
<evidence type="ECO:0000256" key="4">
    <source>
        <dbReference type="SAM" id="MobiDB-lite"/>
    </source>
</evidence>
<organism evidence="6 7">
    <name type="scientific">Haliangium ochraceum (strain DSM 14365 / JCM 11303 / SMP-2)</name>
    <dbReference type="NCBI Taxonomy" id="502025"/>
    <lineage>
        <taxon>Bacteria</taxon>
        <taxon>Pseudomonadati</taxon>
        <taxon>Myxococcota</taxon>
        <taxon>Polyangia</taxon>
        <taxon>Haliangiales</taxon>
        <taxon>Kofleriaceae</taxon>
        <taxon>Haliangium</taxon>
    </lineage>
</organism>
<evidence type="ECO:0000256" key="3">
    <source>
        <dbReference type="ARBA" id="ARBA00022840"/>
    </source>
</evidence>
<feature type="domain" description="AAA+ ATPase" evidence="5">
    <location>
        <begin position="871"/>
        <end position="1003"/>
    </location>
</feature>
<evidence type="ECO:0000259" key="5">
    <source>
        <dbReference type="SMART" id="SM00382"/>
    </source>
</evidence>
<dbReference type="SUPFAM" id="SSF52540">
    <property type="entry name" value="P-loop containing nucleoside triphosphate hydrolases"/>
    <property type="match status" value="2"/>
</dbReference>
<dbReference type="PANTHER" id="PTHR23073">
    <property type="entry name" value="26S PROTEASOME REGULATORY SUBUNIT"/>
    <property type="match status" value="1"/>
</dbReference>
<dbReference type="CDD" id="cd19481">
    <property type="entry name" value="RecA-like_protease"/>
    <property type="match status" value="1"/>
</dbReference>
<dbReference type="EMBL" id="CP001804">
    <property type="protein sequence ID" value="ACY18453.1"/>
    <property type="molecule type" value="Genomic_DNA"/>
</dbReference>
<dbReference type="InterPro" id="IPR027417">
    <property type="entry name" value="P-loop_NTPase"/>
</dbReference>
<dbReference type="STRING" id="502025.Hoch_5978"/>
<comment type="similarity">
    <text evidence="1">Belongs to the AAA ATPase family.</text>
</comment>
<proteinExistence type="inferred from homology"/>
<accession>D0LJU6</accession>
<dbReference type="Pfam" id="PF22977">
    <property type="entry name" value="WHD"/>
    <property type="match status" value="1"/>
</dbReference>
<dbReference type="InterPro" id="IPR050221">
    <property type="entry name" value="26S_Proteasome_ATPase"/>
</dbReference>
<dbReference type="HOGENOM" id="CLU_285416_0_0_7"/>